<comment type="subcellular location">
    <subcellularLocation>
        <location evidence="1 6">Cytoplasm</location>
    </subcellularLocation>
</comment>
<keyword evidence="4 6" id="KW-0255">Endonuclease</keyword>
<evidence type="ECO:0000256" key="6">
    <source>
        <dbReference type="HAMAP-Rule" id="MF_00801"/>
    </source>
</evidence>
<dbReference type="OrthoDB" id="9790916at2"/>
<dbReference type="HAMAP" id="MF_00801">
    <property type="entry name" value="Endonuclease_5"/>
    <property type="match status" value="1"/>
</dbReference>
<dbReference type="GO" id="GO:0003727">
    <property type="term" value="F:single-stranded RNA binding"/>
    <property type="evidence" value="ECO:0007669"/>
    <property type="project" value="TreeGrafter"/>
</dbReference>
<dbReference type="PANTHER" id="PTHR28511">
    <property type="entry name" value="ENDONUCLEASE V"/>
    <property type="match status" value="1"/>
</dbReference>
<keyword evidence="5 6" id="KW-0378">Hydrolase</keyword>
<gene>
    <name evidence="6" type="primary">nfi</name>
    <name evidence="7" type="ORF">FNT36_14960</name>
</gene>
<proteinExistence type="inferred from homology"/>
<keyword evidence="2 6" id="KW-0963">Cytoplasm</keyword>
<comment type="function">
    <text evidence="6">DNA repair enzyme involved in the repair of deaminated bases. Selectively cleaves double-stranded DNA at the second phosphodiester bond 3' to a deoxyinosine leaving behind the intact lesion on the nicked DNA.</text>
</comment>
<dbReference type="PANTHER" id="PTHR28511:SF1">
    <property type="entry name" value="ENDONUCLEASE V"/>
    <property type="match status" value="1"/>
</dbReference>
<dbReference type="CDD" id="cd06559">
    <property type="entry name" value="Endonuclease_V"/>
    <property type="match status" value="1"/>
</dbReference>
<dbReference type="Gene3D" id="3.30.2170.10">
    <property type="entry name" value="archaeoglobus fulgidus dsm 4304 superfamily"/>
    <property type="match status" value="1"/>
</dbReference>
<dbReference type="AlphaFoldDB" id="A0A558BT15"/>
<dbReference type="GO" id="GO:0016891">
    <property type="term" value="F:RNA endonuclease activity producing 5'-phosphomonoesters, hydrolytic mechanism"/>
    <property type="evidence" value="ECO:0007669"/>
    <property type="project" value="TreeGrafter"/>
</dbReference>
<dbReference type="GO" id="GO:0005737">
    <property type="term" value="C:cytoplasm"/>
    <property type="evidence" value="ECO:0007669"/>
    <property type="project" value="UniProtKB-SubCell"/>
</dbReference>
<dbReference type="Pfam" id="PF04493">
    <property type="entry name" value="Endonuclease_5"/>
    <property type="match status" value="1"/>
</dbReference>
<keyword evidence="8" id="KW-1185">Reference proteome</keyword>
<dbReference type="EMBL" id="VMRJ01000004">
    <property type="protein sequence ID" value="TVT39660.1"/>
    <property type="molecule type" value="Genomic_DNA"/>
</dbReference>
<dbReference type="GO" id="GO:0000287">
    <property type="term" value="F:magnesium ion binding"/>
    <property type="evidence" value="ECO:0007669"/>
    <property type="project" value="UniProtKB-UniRule"/>
</dbReference>
<feature type="binding site" evidence="6">
    <location>
        <position position="40"/>
    </location>
    <ligand>
        <name>Mg(2+)</name>
        <dbReference type="ChEBI" id="CHEBI:18420"/>
    </ligand>
</feature>
<evidence type="ECO:0000256" key="1">
    <source>
        <dbReference type="ARBA" id="ARBA00004496"/>
    </source>
</evidence>
<keyword evidence="6" id="KW-0227">DNA damage</keyword>
<comment type="caution">
    <text evidence="7">The sequence shown here is derived from an EMBL/GenBank/DDBJ whole genome shotgun (WGS) entry which is preliminary data.</text>
</comment>
<evidence type="ECO:0000313" key="8">
    <source>
        <dbReference type="Proteomes" id="UP000317624"/>
    </source>
</evidence>
<keyword evidence="6" id="KW-0234">DNA repair</keyword>
<feature type="site" description="Interaction with target DNA" evidence="6">
    <location>
        <position position="78"/>
    </location>
</feature>
<comment type="catalytic activity">
    <reaction evidence="6">
        <text>Endonucleolytic cleavage at apurinic or apyrimidinic sites to products with a 5'-phosphate.</text>
        <dbReference type="EC" id="3.1.21.7"/>
    </reaction>
</comment>
<sequence>MNELLNKQLQTAELQQQHLRQLVRAQDELPDNVKTVAGVDVAYEKDSNRLVAAVVVLDATSLAVEQVVSHYGEATFPYVPGLFSFRELPAILLALEKLPLQPDLIICDGQGLAHPRRFGLACHLGVVTGIPTIGCAKTRLLGEYGPLAASRGSYESLVDNGEVIGRAIRTQTGKNPVFVSIGHKVSLDTAADWVLRLAPTYRLPETTRAADHAVKTLLKLHSLKI</sequence>
<dbReference type="GO" id="GO:0006281">
    <property type="term" value="P:DNA repair"/>
    <property type="evidence" value="ECO:0007669"/>
    <property type="project" value="UniProtKB-UniRule"/>
</dbReference>
<evidence type="ECO:0000256" key="2">
    <source>
        <dbReference type="ARBA" id="ARBA00022490"/>
    </source>
</evidence>
<keyword evidence="6" id="KW-0479">Metal-binding</keyword>
<evidence type="ECO:0000256" key="3">
    <source>
        <dbReference type="ARBA" id="ARBA00022722"/>
    </source>
</evidence>
<organism evidence="7 8">
    <name type="scientific">Hymenobacter setariae</name>
    <dbReference type="NCBI Taxonomy" id="2594794"/>
    <lineage>
        <taxon>Bacteria</taxon>
        <taxon>Pseudomonadati</taxon>
        <taxon>Bacteroidota</taxon>
        <taxon>Cytophagia</taxon>
        <taxon>Cytophagales</taxon>
        <taxon>Hymenobacteraceae</taxon>
        <taxon>Hymenobacter</taxon>
    </lineage>
</organism>
<evidence type="ECO:0000256" key="5">
    <source>
        <dbReference type="ARBA" id="ARBA00022801"/>
    </source>
</evidence>
<evidence type="ECO:0000313" key="7">
    <source>
        <dbReference type="EMBL" id="TVT39660.1"/>
    </source>
</evidence>
<comment type="cofactor">
    <cofactor evidence="6">
        <name>Mg(2+)</name>
        <dbReference type="ChEBI" id="CHEBI:18420"/>
    </cofactor>
</comment>
<dbReference type="Proteomes" id="UP000317624">
    <property type="component" value="Unassembled WGS sequence"/>
</dbReference>
<evidence type="ECO:0000256" key="4">
    <source>
        <dbReference type="ARBA" id="ARBA00022759"/>
    </source>
</evidence>
<name>A0A558BT15_9BACT</name>
<dbReference type="EC" id="3.1.21.7" evidence="6"/>
<keyword evidence="6" id="KW-0460">Magnesium</keyword>
<dbReference type="GO" id="GO:0043737">
    <property type="term" value="F:deoxyribonuclease V activity"/>
    <property type="evidence" value="ECO:0007669"/>
    <property type="project" value="UniProtKB-UniRule"/>
</dbReference>
<dbReference type="InterPro" id="IPR007581">
    <property type="entry name" value="Endonuclease-V"/>
</dbReference>
<keyword evidence="3 6" id="KW-0540">Nuclease</keyword>
<comment type="similarity">
    <text evidence="6">Belongs to the endonuclease V family.</text>
</comment>
<protein>
    <recommendedName>
        <fullName evidence="6">Endonuclease V</fullName>
        <ecNumber evidence="6">3.1.21.7</ecNumber>
    </recommendedName>
    <alternativeName>
        <fullName evidence="6">Deoxyinosine 3'endonuclease</fullName>
    </alternativeName>
    <alternativeName>
        <fullName evidence="6">Deoxyribonuclease V</fullName>
        <shortName evidence="6">DNase V</shortName>
    </alternativeName>
</protein>
<feature type="binding site" evidence="6">
    <location>
        <position position="108"/>
    </location>
    <ligand>
        <name>Mg(2+)</name>
        <dbReference type="ChEBI" id="CHEBI:18420"/>
    </ligand>
</feature>
<dbReference type="NCBIfam" id="NF008629">
    <property type="entry name" value="PRK11617.1"/>
    <property type="match status" value="1"/>
</dbReference>
<accession>A0A558BT15</accession>
<reference evidence="7 8" key="1">
    <citation type="submission" date="2019-07" db="EMBL/GenBank/DDBJ databases">
        <title>Hymenobacter sp. straun FUR1 Genome sequencing and assembly.</title>
        <authorList>
            <person name="Chhetri G."/>
        </authorList>
    </citation>
    <scope>NUCLEOTIDE SEQUENCE [LARGE SCALE GENOMIC DNA]</scope>
    <source>
        <strain evidence="7 8">Fur1</strain>
    </source>
</reference>